<accession>A0AAD7HAD5</accession>
<evidence type="ECO:0000256" key="1">
    <source>
        <dbReference type="SAM" id="MobiDB-lite"/>
    </source>
</evidence>
<dbReference type="AlphaFoldDB" id="A0AAD7HAD5"/>
<feature type="region of interest" description="Disordered" evidence="1">
    <location>
        <begin position="480"/>
        <end position="499"/>
    </location>
</feature>
<gene>
    <name evidence="3" type="ORF">B0H16DRAFT_1477174</name>
</gene>
<keyword evidence="2" id="KW-1133">Transmembrane helix</keyword>
<protein>
    <submittedName>
        <fullName evidence="3">Uncharacterized protein</fullName>
    </submittedName>
</protein>
<dbReference type="Proteomes" id="UP001215598">
    <property type="component" value="Unassembled WGS sequence"/>
</dbReference>
<evidence type="ECO:0000256" key="2">
    <source>
        <dbReference type="SAM" id="Phobius"/>
    </source>
</evidence>
<feature type="region of interest" description="Disordered" evidence="1">
    <location>
        <begin position="23"/>
        <end position="42"/>
    </location>
</feature>
<feature type="region of interest" description="Disordered" evidence="1">
    <location>
        <begin position="171"/>
        <end position="241"/>
    </location>
</feature>
<organism evidence="3 4">
    <name type="scientific">Mycena metata</name>
    <dbReference type="NCBI Taxonomy" id="1033252"/>
    <lineage>
        <taxon>Eukaryota</taxon>
        <taxon>Fungi</taxon>
        <taxon>Dikarya</taxon>
        <taxon>Basidiomycota</taxon>
        <taxon>Agaricomycotina</taxon>
        <taxon>Agaricomycetes</taxon>
        <taxon>Agaricomycetidae</taxon>
        <taxon>Agaricales</taxon>
        <taxon>Marasmiineae</taxon>
        <taxon>Mycenaceae</taxon>
        <taxon>Mycena</taxon>
    </lineage>
</organism>
<keyword evidence="4" id="KW-1185">Reference proteome</keyword>
<evidence type="ECO:0000313" key="4">
    <source>
        <dbReference type="Proteomes" id="UP001215598"/>
    </source>
</evidence>
<keyword evidence="2" id="KW-0472">Membrane</keyword>
<feature type="transmembrane region" description="Helical" evidence="2">
    <location>
        <begin position="51"/>
        <end position="73"/>
    </location>
</feature>
<evidence type="ECO:0000313" key="3">
    <source>
        <dbReference type="EMBL" id="KAJ7715759.1"/>
    </source>
</evidence>
<dbReference type="EMBL" id="JARKIB010000302">
    <property type="protein sequence ID" value="KAJ7715759.1"/>
    <property type="molecule type" value="Genomic_DNA"/>
</dbReference>
<feature type="compositionally biased region" description="Basic residues" evidence="1">
    <location>
        <begin position="80"/>
        <end position="96"/>
    </location>
</feature>
<name>A0AAD7HAD5_9AGAR</name>
<feature type="compositionally biased region" description="Low complexity" evidence="1">
    <location>
        <begin position="414"/>
        <end position="423"/>
    </location>
</feature>
<reference evidence="3" key="1">
    <citation type="submission" date="2023-03" db="EMBL/GenBank/DDBJ databases">
        <title>Massive genome expansion in bonnet fungi (Mycena s.s.) driven by repeated elements and novel gene families across ecological guilds.</title>
        <authorList>
            <consortium name="Lawrence Berkeley National Laboratory"/>
            <person name="Harder C.B."/>
            <person name="Miyauchi S."/>
            <person name="Viragh M."/>
            <person name="Kuo A."/>
            <person name="Thoen E."/>
            <person name="Andreopoulos B."/>
            <person name="Lu D."/>
            <person name="Skrede I."/>
            <person name="Drula E."/>
            <person name="Henrissat B."/>
            <person name="Morin E."/>
            <person name="Kohler A."/>
            <person name="Barry K."/>
            <person name="LaButti K."/>
            <person name="Morin E."/>
            <person name="Salamov A."/>
            <person name="Lipzen A."/>
            <person name="Mereny Z."/>
            <person name="Hegedus B."/>
            <person name="Baldrian P."/>
            <person name="Stursova M."/>
            <person name="Weitz H."/>
            <person name="Taylor A."/>
            <person name="Grigoriev I.V."/>
            <person name="Nagy L.G."/>
            <person name="Martin F."/>
            <person name="Kauserud H."/>
        </authorList>
    </citation>
    <scope>NUCLEOTIDE SEQUENCE</scope>
    <source>
        <strain evidence="3">CBHHK182m</strain>
    </source>
</reference>
<keyword evidence="2" id="KW-0812">Transmembrane</keyword>
<feature type="compositionally biased region" description="Basic and acidic residues" evidence="1">
    <location>
        <begin position="179"/>
        <end position="188"/>
    </location>
</feature>
<comment type="caution">
    <text evidence="3">The sequence shown here is derived from an EMBL/GenBank/DDBJ whole genome shotgun (WGS) entry which is preliminary data.</text>
</comment>
<feature type="region of interest" description="Disordered" evidence="1">
    <location>
        <begin position="405"/>
        <end position="426"/>
    </location>
</feature>
<proteinExistence type="predicted"/>
<sequence>MWGKIKVQWESDDTSKIDSNRITKGGQIDDDEGCTEENAHAPHPVLPNRRIVVVLVVLGGAGRGGIVAVAGGYQHRRRVDVRSRGGARRGRSRRRGRLAEQGGLGRGRGRAAALQAWLSPRRRVHVRPMSSASALRDGCSTFDILQPCGSLAKSGGGLCFKTRQFGLGASRSRNGVGVSDRRGVEGERPSLAGGPGDSCLTEGTELNGEGAGTGALRDDDAMGAAQDATGVGGGARDEETMGAVPGAARDEGPTTGVTTGPALAALAAAILAAVAGMVQGGELGWVLKAGLRVKVTGSKGGHASWWCKLHIPLLPESEVVPIFERFLLAVGKAVCLIAGYPPARDKRRFMAARGVVRWDAHRKIVERTRAKRGFSDRLFGLSKMEISVEGRRALEESRPAVASAKESNLRFTMSSPKSPQSSKNKTNVLREKGEPYHFTIPVFHAFAHRPQCQILAYDIACQYHTDGEAVERADMGRATSSARMGAGRRMGSQTFKAKL</sequence>
<feature type="region of interest" description="Disordered" evidence="1">
    <location>
        <begin position="80"/>
        <end position="106"/>
    </location>
</feature>